<protein>
    <submittedName>
        <fullName evidence="1">Uncharacterized protein</fullName>
    </submittedName>
</protein>
<dbReference type="Proteomes" id="UP000450161">
    <property type="component" value="Unassembled WGS sequence"/>
</dbReference>
<organism evidence="1 2">
    <name type="scientific">Segatella copri</name>
    <dbReference type="NCBI Taxonomy" id="165179"/>
    <lineage>
        <taxon>Bacteria</taxon>
        <taxon>Pseudomonadati</taxon>
        <taxon>Bacteroidota</taxon>
        <taxon>Bacteroidia</taxon>
        <taxon>Bacteroidales</taxon>
        <taxon>Prevotellaceae</taxon>
        <taxon>Segatella</taxon>
    </lineage>
</organism>
<sequence>MRQVITIALTIATLLFVVGCTKDDTPEVKTKDVSFKVCVSCDDLILNDYYGSTIVQSVHKSDVDTAYVQLRGMAYGKHELELVIDGKRGRSEFVVSDSTAKAYSLSKVNVGITLTFDDEWDGEIIYEF</sequence>
<comment type="caution">
    <text evidence="1">The sequence shown here is derived from an EMBL/GenBank/DDBJ whole genome shotgun (WGS) entry which is preliminary data.</text>
</comment>
<dbReference type="RefSeq" id="WP_154480449.1">
    <property type="nucleotide sequence ID" value="NZ_VUNF01000004.1"/>
</dbReference>
<proteinExistence type="predicted"/>
<reference evidence="1 2" key="1">
    <citation type="submission" date="2019-08" db="EMBL/GenBank/DDBJ databases">
        <title>In-depth cultivation of the pig gut microbiome towards novel bacterial diversity and tailored functional studies.</title>
        <authorList>
            <person name="Wylensek D."/>
            <person name="Hitch T.C.A."/>
            <person name="Clavel T."/>
        </authorList>
    </citation>
    <scope>NUCLEOTIDE SEQUENCE [LARGE SCALE GENOMIC DNA]</scope>
    <source>
        <strain evidence="1 2">LKV-178-WT-2C</strain>
    </source>
</reference>
<accession>A0A6I2TX57</accession>
<dbReference type="AlphaFoldDB" id="A0A6I2TX57"/>
<gene>
    <name evidence="1" type="ORF">FYJ72_03805</name>
</gene>
<evidence type="ECO:0000313" key="1">
    <source>
        <dbReference type="EMBL" id="MST76828.1"/>
    </source>
</evidence>
<evidence type="ECO:0000313" key="2">
    <source>
        <dbReference type="Proteomes" id="UP000450161"/>
    </source>
</evidence>
<dbReference type="PROSITE" id="PS51257">
    <property type="entry name" value="PROKAR_LIPOPROTEIN"/>
    <property type="match status" value="1"/>
</dbReference>
<dbReference type="EMBL" id="VUNF01000004">
    <property type="protein sequence ID" value="MST76828.1"/>
    <property type="molecule type" value="Genomic_DNA"/>
</dbReference>
<name>A0A6I2TX57_9BACT</name>